<dbReference type="SUPFAM" id="SSF51445">
    <property type="entry name" value="(Trans)glycosidases"/>
    <property type="match status" value="1"/>
</dbReference>
<dbReference type="GO" id="GO:1903801">
    <property type="term" value="P:L-leucine import across plasma membrane"/>
    <property type="evidence" value="ECO:0007669"/>
    <property type="project" value="TreeGrafter"/>
</dbReference>
<feature type="region of interest" description="Disordered" evidence="6">
    <location>
        <begin position="1"/>
        <end position="25"/>
    </location>
</feature>
<dbReference type="EMBL" id="QKKF02007569">
    <property type="protein sequence ID" value="RZF45929.1"/>
    <property type="molecule type" value="Genomic_DNA"/>
</dbReference>
<dbReference type="InterPro" id="IPR042280">
    <property type="entry name" value="SLC3A2"/>
</dbReference>
<dbReference type="Proteomes" id="UP000291343">
    <property type="component" value="Unassembled WGS sequence"/>
</dbReference>
<dbReference type="InterPro" id="IPR006047">
    <property type="entry name" value="GH13_cat_dom"/>
</dbReference>
<organism evidence="9 10">
    <name type="scientific">Laodelphax striatellus</name>
    <name type="common">Small brown planthopper</name>
    <name type="synonym">Delphax striatella</name>
    <dbReference type="NCBI Taxonomy" id="195883"/>
    <lineage>
        <taxon>Eukaryota</taxon>
        <taxon>Metazoa</taxon>
        <taxon>Ecdysozoa</taxon>
        <taxon>Arthropoda</taxon>
        <taxon>Hexapoda</taxon>
        <taxon>Insecta</taxon>
        <taxon>Pterygota</taxon>
        <taxon>Neoptera</taxon>
        <taxon>Paraneoptera</taxon>
        <taxon>Hemiptera</taxon>
        <taxon>Auchenorrhyncha</taxon>
        <taxon>Fulgoroidea</taxon>
        <taxon>Delphacidae</taxon>
        <taxon>Criomorphinae</taxon>
        <taxon>Laodelphax</taxon>
    </lineage>
</organism>
<dbReference type="InterPro" id="IPR017853">
    <property type="entry name" value="GH"/>
</dbReference>
<evidence type="ECO:0000313" key="10">
    <source>
        <dbReference type="Proteomes" id="UP000291343"/>
    </source>
</evidence>
<dbReference type="GO" id="GO:0016324">
    <property type="term" value="C:apical plasma membrane"/>
    <property type="evidence" value="ECO:0007669"/>
    <property type="project" value="TreeGrafter"/>
</dbReference>
<dbReference type="GO" id="GO:0015173">
    <property type="term" value="F:aromatic amino acid transmembrane transporter activity"/>
    <property type="evidence" value="ECO:0007669"/>
    <property type="project" value="TreeGrafter"/>
</dbReference>
<feature type="domain" description="Glycosyl hydrolase family 13 catalytic" evidence="8">
    <location>
        <begin position="120"/>
        <end position="531"/>
    </location>
</feature>
<evidence type="ECO:0000256" key="2">
    <source>
        <dbReference type="ARBA" id="ARBA00008061"/>
    </source>
</evidence>
<evidence type="ECO:0000256" key="4">
    <source>
        <dbReference type="ARBA" id="ARBA00023180"/>
    </source>
</evidence>
<keyword evidence="4" id="KW-0325">Glycoprotein</keyword>
<feature type="transmembrane region" description="Helical" evidence="7">
    <location>
        <begin position="78"/>
        <end position="101"/>
    </location>
</feature>
<keyword evidence="7" id="KW-0472">Membrane</keyword>
<comment type="catalytic activity">
    <reaction evidence="1">
        <text>Hydrolysis of terminal, non-reducing (1-&gt;4)-linked alpha-D-glucose residues with release of alpha-D-glucose.</text>
        <dbReference type="EC" id="3.2.1.20"/>
    </reaction>
</comment>
<comment type="similarity">
    <text evidence="2">Belongs to the glycosyl hydrolase 13 family.</text>
</comment>
<dbReference type="Gene3D" id="3.90.400.10">
    <property type="entry name" value="Oligo-1,6-glucosidase, Domain 2"/>
    <property type="match status" value="1"/>
</dbReference>
<dbReference type="AlphaFoldDB" id="A0A482XKE0"/>
<evidence type="ECO:0000256" key="7">
    <source>
        <dbReference type="SAM" id="Phobius"/>
    </source>
</evidence>
<evidence type="ECO:0000256" key="6">
    <source>
        <dbReference type="SAM" id="MobiDB-lite"/>
    </source>
</evidence>
<dbReference type="FunFam" id="3.90.400.10:FF:000001">
    <property type="entry name" value="Maltase A3, isoform A"/>
    <property type="match status" value="1"/>
</dbReference>
<dbReference type="GO" id="GO:0015190">
    <property type="term" value="F:L-leucine transmembrane transporter activity"/>
    <property type="evidence" value="ECO:0007669"/>
    <property type="project" value="TreeGrafter"/>
</dbReference>
<dbReference type="Gene3D" id="2.60.40.1180">
    <property type="entry name" value="Golgi alpha-mannosidase II"/>
    <property type="match status" value="1"/>
</dbReference>
<sequence length="627" mass="69933">MDNNRSSLASPGEEAEQRLVSEEKNGHDKHIEVKYVTPDTQNGDAKIDIDLQSAFAGMGKEELMKFANDPFWVRTRWILFNLFWLIWIAMLAGAIAIIVLAPKCYAPPPREWWEQSPMYEIDIRNFKDGNEPQTGVGNIKGLTSKLDYLKDLGIKTVVVSNLLDSSEPLDVSREGSVENFKQISPKVGTLLDLKTLLEKMKALGLHLLMSFIPNHSSDKHPWFLKSINREEPYTDYYVWKKATKHDEDGNKPLPPNNWLSVTGGSAWEWNDVRKEFYLHQFEKSQPDLNFHNQAVIDSFKEIMKYWLEIGVTGFHLDKVQHLLEDKELANETIATGSAASAGAHLGHYDFFSHHRTTDLPQLADVLYQWNQIPANSSGILSVNGVRPDSRSASNATVGQLLVKPQRLHPEFNAAQLNELVTITLEESSWPTWEIIPKRIDNSKKNSFKDEVSTGLMVVAMMLPGTPVTHSGLELGLVKPTPIPWDNTTNAGFSAAEPWQPMVVDGGEMSVKAQQETANSTLNLYKTLVHLRATDSFLYGDTKSYALLNDTVFAFTRIKSGNPGYLVVFNVGEKRADVSLKTAVAGVPSEVTVSATTHDSAAPKSKLNADAVPLEPYSAFVLNFVPEG</sequence>
<evidence type="ECO:0000256" key="1">
    <source>
        <dbReference type="ARBA" id="ARBA00001657"/>
    </source>
</evidence>
<feature type="compositionally biased region" description="Basic and acidic residues" evidence="6">
    <location>
        <begin position="15"/>
        <end position="25"/>
    </location>
</feature>
<dbReference type="Gene3D" id="3.20.20.80">
    <property type="entry name" value="Glycosidases"/>
    <property type="match status" value="2"/>
</dbReference>
<keyword evidence="5" id="KW-0326">Glycosidase</keyword>
<accession>A0A482XKE0</accession>
<dbReference type="STRING" id="195883.A0A482XKE0"/>
<keyword evidence="7" id="KW-0812">Transmembrane</keyword>
<dbReference type="PANTHER" id="PTHR46673:SF1">
    <property type="entry name" value="4F2 CELL-SURFACE ANTIGEN HEAVY CHAIN"/>
    <property type="match status" value="1"/>
</dbReference>
<evidence type="ECO:0000259" key="8">
    <source>
        <dbReference type="SMART" id="SM00642"/>
    </source>
</evidence>
<protein>
    <recommendedName>
        <fullName evidence="3">alpha-glucosidase</fullName>
        <ecNumber evidence="3">3.2.1.20</ecNumber>
    </recommendedName>
</protein>
<dbReference type="Pfam" id="PF00128">
    <property type="entry name" value="Alpha-amylase"/>
    <property type="match status" value="2"/>
</dbReference>
<dbReference type="EC" id="3.2.1.20" evidence="3"/>
<dbReference type="InParanoid" id="A0A482XKE0"/>
<dbReference type="SMR" id="A0A482XKE0"/>
<dbReference type="GO" id="GO:0015823">
    <property type="term" value="P:phenylalanine transport"/>
    <property type="evidence" value="ECO:0007669"/>
    <property type="project" value="TreeGrafter"/>
</dbReference>
<keyword evidence="7" id="KW-1133">Transmembrane helix</keyword>
<comment type="caution">
    <text evidence="9">The sequence shown here is derived from an EMBL/GenBank/DDBJ whole genome shotgun (WGS) entry which is preliminary data.</text>
</comment>
<dbReference type="InterPro" id="IPR045857">
    <property type="entry name" value="O16G_dom_2"/>
</dbReference>
<dbReference type="OrthoDB" id="204980at2759"/>
<proteinExistence type="inferred from homology"/>
<evidence type="ECO:0000256" key="3">
    <source>
        <dbReference type="ARBA" id="ARBA00012741"/>
    </source>
</evidence>
<evidence type="ECO:0000313" key="9">
    <source>
        <dbReference type="EMBL" id="RZF45929.1"/>
    </source>
</evidence>
<name>A0A482XKE0_LAOST</name>
<dbReference type="Pfam" id="PF16028">
    <property type="entry name" value="SLC3A2_N"/>
    <property type="match status" value="1"/>
</dbReference>
<dbReference type="GO" id="GO:0005975">
    <property type="term" value="P:carbohydrate metabolic process"/>
    <property type="evidence" value="ECO:0007669"/>
    <property type="project" value="InterPro"/>
</dbReference>
<dbReference type="GO" id="GO:0004558">
    <property type="term" value="F:alpha-1,4-glucosidase activity"/>
    <property type="evidence" value="ECO:0007669"/>
    <property type="project" value="UniProtKB-EC"/>
</dbReference>
<dbReference type="InterPro" id="IPR013780">
    <property type="entry name" value="Glyco_hydro_b"/>
</dbReference>
<gene>
    <name evidence="9" type="ORF">LSTR_LSTR008306</name>
</gene>
<dbReference type="SMART" id="SM00642">
    <property type="entry name" value="Aamy"/>
    <property type="match status" value="1"/>
</dbReference>
<dbReference type="PANTHER" id="PTHR46673">
    <property type="entry name" value="4F2 CELL-SURFACE ANTIGEN HEAVY CHAIN"/>
    <property type="match status" value="1"/>
</dbReference>
<evidence type="ECO:0000256" key="5">
    <source>
        <dbReference type="ARBA" id="ARBA00023295"/>
    </source>
</evidence>
<reference evidence="9 10" key="1">
    <citation type="journal article" date="2017" name="Gigascience">
        <title>Genome sequence of the small brown planthopper, Laodelphax striatellus.</title>
        <authorList>
            <person name="Zhu J."/>
            <person name="Jiang F."/>
            <person name="Wang X."/>
            <person name="Yang P."/>
            <person name="Bao Y."/>
            <person name="Zhao W."/>
            <person name="Wang W."/>
            <person name="Lu H."/>
            <person name="Wang Q."/>
            <person name="Cui N."/>
            <person name="Li J."/>
            <person name="Chen X."/>
            <person name="Luo L."/>
            <person name="Yu J."/>
            <person name="Kang L."/>
            <person name="Cui F."/>
        </authorList>
    </citation>
    <scope>NUCLEOTIDE SEQUENCE [LARGE SCALE GENOMIC DNA]</scope>
    <source>
        <strain evidence="9">Lst14</strain>
    </source>
</reference>
<dbReference type="GO" id="GO:1904273">
    <property type="term" value="P:L-alanine import across plasma membrane"/>
    <property type="evidence" value="ECO:0007669"/>
    <property type="project" value="TreeGrafter"/>
</dbReference>
<dbReference type="GO" id="GO:0016323">
    <property type="term" value="C:basolateral plasma membrane"/>
    <property type="evidence" value="ECO:0007669"/>
    <property type="project" value="TreeGrafter"/>
</dbReference>
<dbReference type="GO" id="GO:0015180">
    <property type="term" value="F:L-alanine transmembrane transporter activity"/>
    <property type="evidence" value="ECO:0007669"/>
    <property type="project" value="TreeGrafter"/>
</dbReference>
<dbReference type="InterPro" id="IPR031984">
    <property type="entry name" value="SLC3A2_N"/>
</dbReference>
<keyword evidence="5" id="KW-0378">Hydrolase</keyword>
<keyword evidence="10" id="KW-1185">Reference proteome</keyword>